<evidence type="ECO:0000313" key="2">
    <source>
        <dbReference type="Proteomes" id="UP000095228"/>
    </source>
</evidence>
<reference evidence="1 2" key="1">
    <citation type="submission" date="2016-06" db="EMBL/GenBank/DDBJ databases">
        <title>Three novel species with peptidoglycan cell walls form the new genus Lacunisphaera gen. nov. in the family Opitutaceae of the verrucomicrobial subdivision 4.</title>
        <authorList>
            <person name="Rast P."/>
            <person name="Gloeckner I."/>
            <person name="Jogler M."/>
            <person name="Boedeker C."/>
            <person name="Jeske O."/>
            <person name="Wiegand S."/>
            <person name="Reinhardt R."/>
            <person name="Schumann P."/>
            <person name="Rohde M."/>
            <person name="Spring S."/>
            <person name="Gloeckner F.O."/>
            <person name="Jogler C."/>
        </authorList>
    </citation>
    <scope>NUCLEOTIDE SEQUENCE [LARGE SCALE GENOMIC DNA]</scope>
    <source>
        <strain evidence="1 2">IG16b</strain>
    </source>
</reference>
<accession>A0A1I7PHN9</accession>
<protein>
    <submittedName>
        <fullName evidence="1">Polyketide cyclase / dehydrase and lipid transport</fullName>
    </submittedName>
</protein>
<keyword evidence="2" id="KW-1185">Reference proteome</keyword>
<dbReference type="STRING" id="1838286.Verru16b_00169"/>
<dbReference type="KEGG" id="obg:Verru16b_00169"/>
<name>A0A1I7PHN9_9BACT</name>
<dbReference type="InterPro" id="IPR023393">
    <property type="entry name" value="START-like_dom_sf"/>
</dbReference>
<organism evidence="1 2">
    <name type="scientific">Lacunisphaera limnophila</name>
    <dbReference type="NCBI Taxonomy" id="1838286"/>
    <lineage>
        <taxon>Bacteria</taxon>
        <taxon>Pseudomonadati</taxon>
        <taxon>Verrucomicrobiota</taxon>
        <taxon>Opitutia</taxon>
        <taxon>Opitutales</taxon>
        <taxon>Opitutaceae</taxon>
        <taxon>Lacunisphaera</taxon>
    </lineage>
</organism>
<proteinExistence type="predicted"/>
<dbReference type="Pfam" id="PF10604">
    <property type="entry name" value="Polyketide_cyc2"/>
    <property type="match status" value="1"/>
</dbReference>
<dbReference type="Gene3D" id="3.30.530.20">
    <property type="match status" value="1"/>
</dbReference>
<dbReference type="PATRIC" id="fig|1838286.3.peg.166"/>
<evidence type="ECO:0000313" key="1">
    <source>
        <dbReference type="EMBL" id="AOS43128.1"/>
    </source>
</evidence>
<dbReference type="SUPFAM" id="SSF55961">
    <property type="entry name" value="Bet v1-like"/>
    <property type="match status" value="1"/>
</dbReference>
<sequence length="181" mass="19996">MLPVLLALLAVLVIGFLLFVASRPGTFRYTRCLVIAAPPAALFAQVDDLRKFQDWNPWAKLDPQCVFTYGGPATGTGATYHWKGNRKVGEGRMTITESRPPALVRSRLEFIKPFAATHTGEFTFTPEAGGTRVSWTMTGENNFMSKFMGVFMNFEQMIGRDFDQGLATLKALTEHPPSSAS</sequence>
<dbReference type="InterPro" id="IPR019587">
    <property type="entry name" value="Polyketide_cyclase/dehydratase"/>
</dbReference>
<dbReference type="OrthoDB" id="9807923at2"/>
<dbReference type="CDD" id="cd07818">
    <property type="entry name" value="SRPBCC_1"/>
    <property type="match status" value="1"/>
</dbReference>
<dbReference type="AlphaFoldDB" id="A0A1I7PHN9"/>
<gene>
    <name evidence="1" type="ORF">Verru16b_00169</name>
</gene>
<dbReference type="RefSeq" id="WP_069960516.1">
    <property type="nucleotide sequence ID" value="NZ_CP016094.1"/>
</dbReference>
<dbReference type="Proteomes" id="UP000095228">
    <property type="component" value="Chromosome"/>
</dbReference>
<dbReference type="EMBL" id="CP016094">
    <property type="protein sequence ID" value="AOS43128.1"/>
    <property type="molecule type" value="Genomic_DNA"/>
</dbReference>